<sequence>MKLHIAGDLQGCHREFTDLMKALSFDPEQDTFWVAGDIVNRGPESLECLREVHARRDHVGIILGNHDLHLLAVAYGHGRLKRGDTLQSILDAPDRHELIEWLRRQPLMRVSDTHDVAMVHAGLLPSWSVEKAAGLAREVEAVLGGDQVESFLSCMYGNEPARFDDALTGSDRLRAIVNVMTRMRFIDDDETLDFKAKEGLDSAPEGFAPWFQYPRVHDGPSLAFGHWAALEGAMPASRISGWALDTGCVWKGCLTALTLPDATLTTVPSRQ</sequence>
<dbReference type="PIRSF" id="PIRSF000903">
    <property type="entry name" value="B5n-ttraPtase_sm"/>
    <property type="match status" value="1"/>
</dbReference>
<reference evidence="10" key="1">
    <citation type="submission" date="2022-11" db="EMBL/GenBank/DDBJ databases">
        <title>Larsenimonas rhizosphaerae sp. nov., isolated from a tidal mudflat.</title>
        <authorList>
            <person name="Lee S.D."/>
            <person name="Kim I.S."/>
        </authorList>
    </citation>
    <scope>NUCLEOTIDE SEQUENCE</scope>
    <source>
        <strain evidence="10">GH2-1</strain>
    </source>
</reference>
<dbReference type="EC" id="3.6.1.41" evidence="3"/>
<evidence type="ECO:0000313" key="11">
    <source>
        <dbReference type="Proteomes" id="UP001165678"/>
    </source>
</evidence>
<dbReference type="Pfam" id="PF00149">
    <property type="entry name" value="Metallophos"/>
    <property type="match status" value="1"/>
</dbReference>
<evidence type="ECO:0000256" key="4">
    <source>
        <dbReference type="ARBA" id="ARBA00022801"/>
    </source>
</evidence>
<dbReference type="Proteomes" id="UP001165678">
    <property type="component" value="Unassembled WGS sequence"/>
</dbReference>
<dbReference type="InterPro" id="IPR029052">
    <property type="entry name" value="Metallo-depent_PP-like"/>
</dbReference>
<dbReference type="EMBL" id="JAPIVE010000001">
    <property type="protein sequence ID" value="MCX2522871.1"/>
    <property type="molecule type" value="Genomic_DNA"/>
</dbReference>
<evidence type="ECO:0000259" key="9">
    <source>
        <dbReference type="Pfam" id="PF00149"/>
    </source>
</evidence>
<comment type="caution">
    <text evidence="10">The sequence shown here is derived from an EMBL/GenBank/DDBJ whole genome shotgun (WGS) entry which is preliminary data.</text>
</comment>
<comment type="catalytic activity">
    <reaction evidence="8">
        <text>P(1),P(4)-bis(5'-adenosyl) tetraphosphate + H2O = 2 ADP + 2 H(+)</text>
        <dbReference type="Rhea" id="RHEA:24252"/>
        <dbReference type="ChEBI" id="CHEBI:15377"/>
        <dbReference type="ChEBI" id="CHEBI:15378"/>
        <dbReference type="ChEBI" id="CHEBI:58141"/>
        <dbReference type="ChEBI" id="CHEBI:456216"/>
        <dbReference type="EC" id="3.6.1.41"/>
    </reaction>
</comment>
<dbReference type="AlphaFoldDB" id="A0AA41ZE35"/>
<dbReference type="NCBIfam" id="NF001204">
    <property type="entry name" value="PRK00166.1"/>
    <property type="match status" value="1"/>
</dbReference>
<organism evidence="10 11">
    <name type="scientific">Larsenimonas rhizosphaerae</name>
    <dbReference type="NCBI Taxonomy" id="2944682"/>
    <lineage>
        <taxon>Bacteria</taxon>
        <taxon>Pseudomonadati</taxon>
        <taxon>Pseudomonadota</taxon>
        <taxon>Gammaproteobacteria</taxon>
        <taxon>Oceanospirillales</taxon>
        <taxon>Halomonadaceae</taxon>
        <taxon>Larsenimonas</taxon>
    </lineage>
</organism>
<dbReference type="RefSeq" id="WP_265895312.1">
    <property type="nucleotide sequence ID" value="NZ_JAPIVE010000001.1"/>
</dbReference>
<name>A0AA41ZE35_9GAMM</name>
<dbReference type="CDD" id="cd07422">
    <property type="entry name" value="MPP_ApaH"/>
    <property type="match status" value="1"/>
</dbReference>
<feature type="domain" description="Calcineurin-like phosphoesterase" evidence="9">
    <location>
        <begin position="1"/>
        <end position="142"/>
    </location>
</feature>
<dbReference type="PANTHER" id="PTHR40942">
    <property type="match status" value="1"/>
</dbReference>
<dbReference type="InterPro" id="IPR004617">
    <property type="entry name" value="ApaH"/>
</dbReference>
<dbReference type="PANTHER" id="PTHR40942:SF4">
    <property type="entry name" value="CYTOCHROME C5"/>
    <property type="match status" value="1"/>
</dbReference>
<keyword evidence="11" id="KW-1185">Reference proteome</keyword>
<evidence type="ECO:0000256" key="3">
    <source>
        <dbReference type="ARBA" id="ARBA00012506"/>
    </source>
</evidence>
<evidence type="ECO:0000256" key="7">
    <source>
        <dbReference type="ARBA" id="ARBA00033210"/>
    </source>
</evidence>
<accession>A0AA41ZE35</accession>
<gene>
    <name evidence="10" type="ORF">OQ287_01320</name>
</gene>
<comment type="similarity">
    <text evidence="2">Belongs to the Ap4A hydrolase family.</text>
</comment>
<evidence type="ECO:0000256" key="2">
    <source>
        <dbReference type="ARBA" id="ARBA00005419"/>
    </source>
</evidence>
<protein>
    <recommendedName>
        <fullName evidence="3">bis(5'-nucleosyl)-tetraphosphatase (symmetrical)</fullName>
        <ecNumber evidence="3">3.6.1.41</ecNumber>
    </recommendedName>
    <alternativeName>
        <fullName evidence="6">Ap4A hydrolase</fullName>
    </alternativeName>
    <alternativeName>
        <fullName evidence="5">Diadenosine 5',5'''-P1,P4-tetraphosphate pyrophosphohydrolase</fullName>
    </alternativeName>
    <alternativeName>
        <fullName evidence="7">Diadenosine tetraphosphatase</fullName>
    </alternativeName>
</protein>
<evidence type="ECO:0000256" key="8">
    <source>
        <dbReference type="ARBA" id="ARBA00049417"/>
    </source>
</evidence>
<evidence type="ECO:0000256" key="6">
    <source>
        <dbReference type="ARBA" id="ARBA00032248"/>
    </source>
</evidence>
<evidence type="ECO:0000313" key="10">
    <source>
        <dbReference type="EMBL" id="MCX2522871.1"/>
    </source>
</evidence>
<keyword evidence="4 10" id="KW-0378">Hydrolase</keyword>
<evidence type="ECO:0000256" key="1">
    <source>
        <dbReference type="ARBA" id="ARBA00003413"/>
    </source>
</evidence>
<dbReference type="NCBIfam" id="TIGR00668">
    <property type="entry name" value="apaH"/>
    <property type="match status" value="1"/>
</dbReference>
<evidence type="ECO:0000256" key="5">
    <source>
        <dbReference type="ARBA" id="ARBA00031248"/>
    </source>
</evidence>
<proteinExistence type="inferred from homology"/>
<comment type="function">
    <text evidence="1">Hydrolyzes diadenosine 5',5'''-P1,P4-tetraphosphate to yield ADP.</text>
</comment>
<dbReference type="SUPFAM" id="SSF56300">
    <property type="entry name" value="Metallo-dependent phosphatases"/>
    <property type="match status" value="1"/>
</dbReference>
<dbReference type="Gene3D" id="3.60.21.10">
    <property type="match status" value="1"/>
</dbReference>
<dbReference type="InterPro" id="IPR004843">
    <property type="entry name" value="Calcineurin-like_PHP"/>
</dbReference>
<dbReference type="GO" id="GO:0008803">
    <property type="term" value="F:bis(5'-nucleosyl)-tetraphosphatase (symmetrical) activity"/>
    <property type="evidence" value="ECO:0007669"/>
    <property type="project" value="UniProtKB-EC"/>
</dbReference>